<accession>A0A8J6MW66</accession>
<dbReference type="AlphaFoldDB" id="A0A8J6MW66"/>
<dbReference type="InterPro" id="IPR011008">
    <property type="entry name" value="Dimeric_a/b-barrel"/>
</dbReference>
<evidence type="ECO:0000313" key="2">
    <source>
        <dbReference type="Proteomes" id="UP000650524"/>
    </source>
</evidence>
<dbReference type="SUPFAM" id="SSF54909">
    <property type="entry name" value="Dimeric alpha+beta barrel"/>
    <property type="match status" value="1"/>
</dbReference>
<proteinExistence type="predicted"/>
<evidence type="ECO:0000313" key="1">
    <source>
        <dbReference type="EMBL" id="MBC8176383.1"/>
    </source>
</evidence>
<organism evidence="1 2">
    <name type="scientific">Candidatus Desulfacyla euxinica</name>
    <dbReference type="NCBI Taxonomy" id="2841693"/>
    <lineage>
        <taxon>Bacteria</taxon>
        <taxon>Deltaproteobacteria</taxon>
        <taxon>Candidatus Desulfacyla</taxon>
    </lineage>
</organism>
<dbReference type="Gene3D" id="3.30.70.100">
    <property type="match status" value="1"/>
</dbReference>
<dbReference type="InterPro" id="IPR014910">
    <property type="entry name" value="YdhR"/>
</dbReference>
<protein>
    <submittedName>
        <fullName evidence="1">YdhR family protein</fullName>
    </submittedName>
</protein>
<name>A0A8J6MW66_9DELT</name>
<dbReference type="Proteomes" id="UP000650524">
    <property type="component" value="Unassembled WGS sequence"/>
</dbReference>
<sequence>MITALVQFKLPQPLSREKACEIFSSTAPKYREIHGLIRKYYVLSQDGGTAGGVYLWNSQEDAKHLYTDEWKKFILDKYGALPSVTYFESPVIVDNAIGEIVTDG</sequence>
<dbReference type="EMBL" id="JACNJD010000131">
    <property type="protein sequence ID" value="MBC8176383.1"/>
    <property type="molecule type" value="Genomic_DNA"/>
</dbReference>
<reference evidence="1 2" key="1">
    <citation type="submission" date="2020-08" db="EMBL/GenBank/DDBJ databases">
        <title>Bridging the membrane lipid divide: bacteria of the FCB group superphylum have the potential to synthesize archaeal ether lipids.</title>
        <authorList>
            <person name="Villanueva L."/>
            <person name="Von Meijenfeldt F.A.B."/>
            <person name="Westbye A.B."/>
            <person name="Yadav S."/>
            <person name="Hopmans E.C."/>
            <person name="Dutilh B.E."/>
            <person name="Sinninghe Damste J.S."/>
        </authorList>
    </citation>
    <scope>NUCLEOTIDE SEQUENCE [LARGE SCALE GENOMIC DNA]</scope>
    <source>
        <strain evidence="1">NIOZ-UU27</strain>
    </source>
</reference>
<gene>
    <name evidence="1" type="ORF">H8E19_03185</name>
</gene>
<dbReference type="Pfam" id="PF08803">
    <property type="entry name" value="ydhR"/>
    <property type="match status" value="1"/>
</dbReference>
<comment type="caution">
    <text evidence="1">The sequence shown here is derived from an EMBL/GenBank/DDBJ whole genome shotgun (WGS) entry which is preliminary data.</text>
</comment>